<name>A0A1F7WIT7_9BACT</name>
<sequence>MFFITYYKGEPTEYIFKYSGGKVKKEGVGISFFSFDLNTTIISIPVKTIDFPFIFNEITANYQAVTVQGQFTYKIRSPHEVMAILDFSVDPKTNTYKSEDPSKLSQRIINSVQESTRAEIQQYSLEDAIKKTGILAKAILDKIKKDGFLNSLSIDCLNISITAVTPTPEIAKALEADYRETLQKKADEAIYSRRAAAVDQERKIKENELNSRISLEKGRQQLVELDGANRLREAEFKSKVSALELAPFKDLDPRLLLAQGLKSLGENASKIGNLTITPDLLSAILNEKR</sequence>
<organism evidence="2 3">
    <name type="scientific">Candidatus Wallbacteria bacterium GWC2_49_35</name>
    <dbReference type="NCBI Taxonomy" id="1817813"/>
    <lineage>
        <taxon>Bacteria</taxon>
        <taxon>Candidatus Walliibacteriota</taxon>
    </lineage>
</organism>
<comment type="caution">
    <text evidence="2">The sequence shown here is derived from an EMBL/GenBank/DDBJ whole genome shotgun (WGS) entry which is preliminary data.</text>
</comment>
<evidence type="ECO:0000313" key="3">
    <source>
        <dbReference type="Proteomes" id="UP000178735"/>
    </source>
</evidence>
<proteinExistence type="predicted"/>
<dbReference type="STRING" id="1817813.A2008_05810"/>
<dbReference type="Pfam" id="PF01145">
    <property type="entry name" value="Band_7"/>
    <property type="match status" value="1"/>
</dbReference>
<dbReference type="EMBL" id="MGFH01000203">
    <property type="protein sequence ID" value="OGM02700.1"/>
    <property type="molecule type" value="Genomic_DNA"/>
</dbReference>
<dbReference type="InterPro" id="IPR001107">
    <property type="entry name" value="Band_7"/>
</dbReference>
<dbReference type="SUPFAM" id="SSF117892">
    <property type="entry name" value="Band 7/SPFH domain"/>
    <property type="match status" value="1"/>
</dbReference>
<reference evidence="2 3" key="1">
    <citation type="journal article" date="2016" name="Nat. Commun.">
        <title>Thousands of microbial genomes shed light on interconnected biogeochemical processes in an aquifer system.</title>
        <authorList>
            <person name="Anantharaman K."/>
            <person name="Brown C.T."/>
            <person name="Hug L.A."/>
            <person name="Sharon I."/>
            <person name="Castelle C.J."/>
            <person name="Probst A.J."/>
            <person name="Thomas B.C."/>
            <person name="Singh A."/>
            <person name="Wilkins M.J."/>
            <person name="Karaoz U."/>
            <person name="Brodie E.L."/>
            <person name="Williams K.H."/>
            <person name="Hubbard S.S."/>
            <person name="Banfield J.F."/>
        </authorList>
    </citation>
    <scope>NUCLEOTIDE SEQUENCE [LARGE SCALE GENOMIC DNA]</scope>
</reference>
<evidence type="ECO:0000259" key="1">
    <source>
        <dbReference type="Pfam" id="PF01145"/>
    </source>
</evidence>
<evidence type="ECO:0000313" key="2">
    <source>
        <dbReference type="EMBL" id="OGM02700.1"/>
    </source>
</evidence>
<dbReference type="AlphaFoldDB" id="A0A1F7WIT7"/>
<gene>
    <name evidence="2" type="ORF">A2008_05810</name>
</gene>
<protein>
    <recommendedName>
        <fullName evidence="1">Band 7 domain-containing protein</fullName>
    </recommendedName>
</protein>
<dbReference type="InterPro" id="IPR036013">
    <property type="entry name" value="Band_7/SPFH_dom_sf"/>
</dbReference>
<accession>A0A1F7WIT7</accession>
<feature type="domain" description="Band 7" evidence="1">
    <location>
        <begin position="10"/>
        <end position="195"/>
    </location>
</feature>
<dbReference type="Gene3D" id="3.30.479.30">
    <property type="entry name" value="Band 7 domain"/>
    <property type="match status" value="1"/>
</dbReference>
<dbReference type="Proteomes" id="UP000178735">
    <property type="component" value="Unassembled WGS sequence"/>
</dbReference>